<organism evidence="1 2">
    <name type="scientific">Mesorhizobium album</name>
    <dbReference type="NCBI Taxonomy" id="3072314"/>
    <lineage>
        <taxon>Bacteria</taxon>
        <taxon>Pseudomonadati</taxon>
        <taxon>Pseudomonadota</taxon>
        <taxon>Alphaproteobacteria</taxon>
        <taxon>Hyphomicrobiales</taxon>
        <taxon>Phyllobacteriaceae</taxon>
        <taxon>Mesorhizobium</taxon>
    </lineage>
</organism>
<accession>A0ABU4Y6Z5</accession>
<comment type="caution">
    <text evidence="1">The sequence shown here is derived from an EMBL/GenBank/DDBJ whole genome shotgun (WGS) entry which is preliminary data.</text>
</comment>
<keyword evidence="2" id="KW-1185">Reference proteome</keyword>
<name>A0ABU4Y6Z5_9HYPH</name>
<dbReference type="Proteomes" id="UP001287059">
    <property type="component" value="Unassembled WGS sequence"/>
</dbReference>
<reference evidence="1 2" key="1">
    <citation type="submission" date="2023-08" db="EMBL/GenBank/DDBJ databases">
        <title>Implementing the SeqCode for naming new Mesorhizobium species isolated from Vachellia karroo root nodules.</title>
        <authorList>
            <person name="Van Lill M."/>
        </authorList>
    </citation>
    <scope>NUCLEOTIDE SEQUENCE [LARGE SCALE GENOMIC DNA]</scope>
    <source>
        <strain evidence="1 2">VK24D</strain>
    </source>
</reference>
<evidence type="ECO:0000313" key="2">
    <source>
        <dbReference type="Proteomes" id="UP001287059"/>
    </source>
</evidence>
<sequence length="77" mass="8615">MHINAEAPFPPAQLAREELLRFFSTGFTGPCCGESNEMLAYLERLASGETSADPVAERPRPRLRLRGLFSRLHLFPA</sequence>
<proteinExistence type="predicted"/>
<gene>
    <name evidence="1" type="ORF">RFN28_24900</name>
</gene>
<dbReference type="RefSeq" id="WP_320289825.1">
    <property type="nucleotide sequence ID" value="NZ_JAVIIW010000035.1"/>
</dbReference>
<protein>
    <submittedName>
        <fullName evidence="1">Uncharacterized protein</fullName>
    </submittedName>
</protein>
<evidence type="ECO:0000313" key="1">
    <source>
        <dbReference type="EMBL" id="MDX8481672.1"/>
    </source>
</evidence>
<dbReference type="EMBL" id="JAVIIW010000035">
    <property type="protein sequence ID" value="MDX8481672.1"/>
    <property type="molecule type" value="Genomic_DNA"/>
</dbReference>